<dbReference type="Proteomes" id="UP001314169">
    <property type="component" value="Chromosome 9"/>
</dbReference>
<keyword evidence="3" id="KW-1185">Reference proteome</keyword>
<reference evidence="2" key="1">
    <citation type="submission" date="2023-12" db="EMBL/GenBank/DDBJ databases">
        <authorList>
            <person name="Brown T."/>
        </authorList>
    </citation>
    <scope>NUCLEOTIDE SEQUENCE</scope>
</reference>
<evidence type="ECO:0000256" key="1">
    <source>
        <dbReference type="SAM" id="MobiDB-lite"/>
    </source>
</evidence>
<accession>A0ABP0AH48</accession>
<evidence type="ECO:0000313" key="3">
    <source>
        <dbReference type="Proteomes" id="UP001314169"/>
    </source>
</evidence>
<protein>
    <submittedName>
        <fullName evidence="2">Uncharacterized protein</fullName>
    </submittedName>
</protein>
<organism evidence="2 3">
    <name type="scientific">Pipistrellus nathusii</name>
    <name type="common">Nathusius' pipistrelle</name>
    <dbReference type="NCBI Taxonomy" id="59473"/>
    <lineage>
        <taxon>Eukaryota</taxon>
        <taxon>Metazoa</taxon>
        <taxon>Chordata</taxon>
        <taxon>Craniata</taxon>
        <taxon>Vertebrata</taxon>
        <taxon>Euteleostomi</taxon>
        <taxon>Mammalia</taxon>
        <taxon>Eutheria</taxon>
        <taxon>Laurasiatheria</taxon>
        <taxon>Chiroptera</taxon>
        <taxon>Yangochiroptera</taxon>
        <taxon>Vespertilionidae</taxon>
        <taxon>Pipistrellus</taxon>
    </lineage>
</organism>
<dbReference type="EMBL" id="OY882866">
    <property type="protein sequence ID" value="CAK6449534.1"/>
    <property type="molecule type" value="Genomic_DNA"/>
</dbReference>
<evidence type="ECO:0000313" key="2">
    <source>
        <dbReference type="EMBL" id="CAK6449534.1"/>
    </source>
</evidence>
<name>A0ABP0AH48_PIPNA</name>
<sequence length="131" mass="13968">MKGMFCSLHPFPLKKREASVCPRLRANQGELDQVSPGTKGPCPGLPTPPECSGFTRSLPFTPQPLPLWTHGALSVTSPPESPGPHPLFPPHPLASVLTASSQRLLRLQLANSYTCSVTLGLQALTSPDHSP</sequence>
<proteinExistence type="predicted"/>
<gene>
    <name evidence="2" type="ORF">MPIPNATIZW_LOCUS17840</name>
</gene>
<feature type="region of interest" description="Disordered" evidence="1">
    <location>
        <begin position="29"/>
        <end position="48"/>
    </location>
</feature>